<feature type="region of interest" description="Disordered" evidence="2">
    <location>
        <begin position="1023"/>
        <end position="1048"/>
    </location>
</feature>
<keyword evidence="1" id="KW-0479">Metal-binding</keyword>
<evidence type="ECO:0000313" key="5">
    <source>
        <dbReference type="WBParaSite" id="TREG1_114970.2"/>
    </source>
</evidence>
<dbReference type="InterPro" id="IPR058599">
    <property type="entry name" value="PHAT_Smg/ZCCHC2-like"/>
</dbReference>
<dbReference type="SMART" id="SM00343">
    <property type="entry name" value="ZnF_C2HC"/>
    <property type="match status" value="1"/>
</dbReference>
<dbReference type="GO" id="GO:0008270">
    <property type="term" value="F:zinc ion binding"/>
    <property type="evidence" value="ECO:0007669"/>
    <property type="project" value="UniProtKB-KW"/>
</dbReference>
<keyword evidence="1" id="KW-0862">Zinc</keyword>
<reference evidence="5" key="2">
    <citation type="submission" date="2023-11" db="UniProtKB">
        <authorList>
            <consortium name="WormBaseParasite"/>
        </authorList>
    </citation>
    <scope>IDENTIFICATION</scope>
</reference>
<feature type="compositionally biased region" description="Low complexity" evidence="2">
    <location>
        <begin position="772"/>
        <end position="790"/>
    </location>
</feature>
<dbReference type="SUPFAM" id="SSF57756">
    <property type="entry name" value="Retrovirus zinc finger-like domains"/>
    <property type="match status" value="1"/>
</dbReference>
<proteinExistence type="predicted"/>
<keyword evidence="1" id="KW-0863">Zinc-finger</keyword>
<feature type="domain" description="CCHC-type" evidence="3">
    <location>
        <begin position="1837"/>
        <end position="1852"/>
    </location>
</feature>
<evidence type="ECO:0000313" key="4">
    <source>
        <dbReference type="Proteomes" id="UP000050795"/>
    </source>
</evidence>
<keyword evidence="4" id="KW-1185">Reference proteome</keyword>
<dbReference type="Pfam" id="PF26034">
    <property type="entry name" value="PHAT_SMAUG"/>
    <property type="match status" value="1"/>
</dbReference>
<dbReference type="Pfam" id="PF00098">
    <property type="entry name" value="zf-CCHC"/>
    <property type="match status" value="1"/>
</dbReference>
<feature type="region of interest" description="Disordered" evidence="2">
    <location>
        <begin position="383"/>
        <end position="509"/>
    </location>
</feature>
<dbReference type="PROSITE" id="PS50158">
    <property type="entry name" value="ZF_CCHC"/>
    <property type="match status" value="1"/>
</dbReference>
<name>A0AA85J0C4_TRIRE</name>
<feature type="compositionally biased region" description="Low complexity" evidence="2">
    <location>
        <begin position="1372"/>
        <end position="1382"/>
    </location>
</feature>
<feature type="compositionally biased region" description="Polar residues" evidence="2">
    <location>
        <begin position="399"/>
        <end position="412"/>
    </location>
</feature>
<dbReference type="GO" id="GO:0003676">
    <property type="term" value="F:nucleic acid binding"/>
    <property type="evidence" value="ECO:0007669"/>
    <property type="project" value="InterPro"/>
</dbReference>
<feature type="compositionally biased region" description="Low complexity" evidence="2">
    <location>
        <begin position="1595"/>
        <end position="1613"/>
    </location>
</feature>
<sequence>MVCYYDTQRNPSDHLRHIQTSVRKVFKWFCDLSAPRRVEFVCGILKLSTPPELRFYGSCLEEIARHDYESLFDAELQANEPINSYGVLTLYNTLPLKPDVEIINKSLSSIIPPSFLILNTSPILRSKLILSLSLLKSTNMPGATCYFETLMADDVDYNEYNAYLLTNDKPPTAVSWLKSKWKLSKCVCIPSDDSDDDKDNDGVNSNNDNADYDLSAVEDALKTINPQVLEEIMLIYTLAAFHPAFTFSQRQRLYNRLSLIRALYDYSTKVLMPQHTNQCGNLSQPTHLSNNNSTTCGKLSAKSQSPLSNLKHYCSPKESNVPLVSVAKQVSSSGDRRSSIQDDTGNQCIGRAGCGILPCHSPKCHYSASVVTRHRLRRHSLPSDCLLPLGGSNEDEVGDNSNTIQSTENQNPLVIDSSKTDALDVAPITSAQTDSSPMNNRPDKSIALSDQRGNPAPFNRSNDKVASVVNTGSDSSSRNSDGFMMNPQNSHNGNGDGNDNNNNNSNNNIYPKTARCLSCREYTSNSSGRAGGVGETGDDVGNNTVDFPDSNYLKEVHLWLNNPDRSVVIPGDHHAYISSSSNTMPTKSSSISLYTLSNHTSMSSVLSSNSQSTSKLQISQESGTCKQPREEKEQQQQQQNQPPHPLPPQQQKQPSQQQPQQQQKRKRRKKANCSNQVLTNSSNGGGVVVSGGDSVAGSGGSGTSNSNNRLDSSDDCQSSLGESCTSTTTRTLTASDGPSVYKDLVRSSVDLVTSVPSISSSSVTDPIYSESLCSSSTRNDNNNSNNRRINPTASDSRFSFTTEKCTKTITEYCRLVPKRHSSGSSPISTPPSEESSSDTTALKAPSPEYWTPKNSSRYTHGMWNNSHNNNNTPYHDSYNRHTFQPVANNSYHQYSQTKNIPSSSVVNSSTINRQSKLSNCITVVASSHSTNVVAAASERKSQFTPDDFPSLSSLRSVVSSESSNVSTKYNKVVHSSNSQNNIVNTNSSNGVVRNSNAVNIIATSIPLSSSESSSSSLPLGKCFNNQSNLKENKDATSQPKNNVNANDGDTAAAGAKQISLNSLDYVLLNNNSQLMISATNSSTVNDMSGISRLVNTSATGNSNNFTISPHYWISPHGPIPILPSAALYPPSYLLPSSPIVFTDNSQSVHRLPMIYQWAVHQPCSSTTTATTNTTIATNPTTNNGQSSNNSVGASLIPYLPSCVSIVTTSAAVVAAAGAAVMHNNNVIKSKKGKPVEHVDGFSQESSDEEADVKNVCPVISNSGEVSIVSSKCTITTSTSTSAVLELPTPTTTTIITTTTSMSSTSDMCTQPCILLLPSSSAAASSCSTPISVIVSSAAGSYSTAVQSTFDKSTDLTISRLSKPSSGIKMTTSSSSSSSSSISLVPTTTVNAGSSSCWSANKLNNNTINSTSDNSNNNNASVKRLNDELDLAVVNKTQRKTTTTKNSSVVRPVSLSTPSICMTTTDIVAPSIAAAATTTSTTMATKMVMTSTTTTSTAVFLPTSNITILSRNHSSNNLPFQLSNHSNQNGISTAGGDRPKDPGVNSVVNDESSTPFTTNTAVKPGLALSANETLYHPTWLYPRFPVRADSVNTLTCSSSNSSNNNNNKNSSCNSGPTQQRVYPTRGYSPMIFNSTTGSLPRGGYIQPQIANTFYYAQPSGLTLIPTPPPVSGSHSSFITSVHNNNNNPNVMHFQHPPPIYGFIPNLPTTSGVSLLDIGGYIGVTPVSSVSSMAMSNSPKSNICAVTQVCGTLMIDPMSTTAGTSTTTTTATLLPNGLFQLQSVPLVPNFILHPPVHPNFPPPVPNLTNGNNNSNNNNIPDIMNISSRSNLNGPRMLSCYNCGQLGHKANTCPSRWSSQPLIERYQSCRCIGRELQET</sequence>
<feature type="region of interest" description="Disordered" evidence="2">
    <location>
        <begin position="603"/>
        <end position="738"/>
    </location>
</feature>
<feature type="compositionally biased region" description="Polar residues" evidence="2">
    <location>
        <begin position="1545"/>
        <end position="1557"/>
    </location>
</feature>
<feature type="region of interest" description="Disordered" evidence="2">
    <location>
        <begin position="1518"/>
        <end position="1557"/>
    </location>
</feature>
<feature type="compositionally biased region" description="Polar residues" evidence="2">
    <location>
        <begin position="1023"/>
        <end position="1040"/>
    </location>
</feature>
<feature type="compositionally biased region" description="Low complexity" evidence="2">
    <location>
        <begin position="489"/>
        <end position="508"/>
    </location>
</feature>
<evidence type="ECO:0000256" key="1">
    <source>
        <dbReference type="PROSITE-ProRule" id="PRU00047"/>
    </source>
</evidence>
<feature type="compositionally biased region" description="Polar residues" evidence="2">
    <location>
        <begin position="1518"/>
        <end position="1531"/>
    </location>
</feature>
<dbReference type="Pfam" id="PF25479">
    <property type="entry name" value="Vts1"/>
    <property type="match status" value="1"/>
</dbReference>
<feature type="region of interest" description="Disordered" evidence="2">
    <location>
        <begin position="1594"/>
        <end position="1619"/>
    </location>
</feature>
<dbReference type="InterPro" id="IPR057327">
    <property type="entry name" value="Vts1_dom"/>
</dbReference>
<feature type="compositionally biased region" description="Polar residues" evidence="2">
    <location>
        <begin position="468"/>
        <end position="480"/>
    </location>
</feature>
<feature type="compositionally biased region" description="Low complexity" evidence="2">
    <location>
        <begin position="603"/>
        <end position="619"/>
    </location>
</feature>
<dbReference type="WBParaSite" id="TREG1_114970.2">
    <property type="protein sequence ID" value="TREG1_114970.2"/>
    <property type="gene ID" value="TREG1_114970"/>
</dbReference>
<feature type="region of interest" description="Disordered" evidence="2">
    <location>
        <begin position="1363"/>
        <end position="1384"/>
    </location>
</feature>
<reference evidence="4" key="1">
    <citation type="submission" date="2022-06" db="EMBL/GenBank/DDBJ databases">
        <authorList>
            <person name="Berger JAMES D."/>
            <person name="Berger JAMES D."/>
        </authorList>
    </citation>
    <scope>NUCLEOTIDE SEQUENCE [LARGE SCALE GENOMIC DNA]</scope>
</reference>
<feature type="compositionally biased region" description="Low complexity" evidence="2">
    <location>
        <begin position="649"/>
        <end position="662"/>
    </location>
</feature>
<protein>
    <recommendedName>
        <fullName evidence="3">CCHC-type domain-containing protein</fullName>
    </recommendedName>
</protein>
<dbReference type="Proteomes" id="UP000050795">
    <property type="component" value="Unassembled WGS sequence"/>
</dbReference>
<accession>A0AA85J0C4</accession>
<evidence type="ECO:0000256" key="2">
    <source>
        <dbReference type="SAM" id="MobiDB-lite"/>
    </source>
</evidence>
<feature type="compositionally biased region" description="Polar residues" evidence="2">
    <location>
        <begin position="429"/>
        <end position="439"/>
    </location>
</feature>
<feature type="region of interest" description="Disordered" evidence="2">
    <location>
        <begin position="817"/>
        <end position="853"/>
    </location>
</feature>
<dbReference type="InterPro" id="IPR001878">
    <property type="entry name" value="Znf_CCHC"/>
</dbReference>
<evidence type="ECO:0000259" key="3">
    <source>
        <dbReference type="PROSITE" id="PS50158"/>
    </source>
</evidence>
<feature type="compositionally biased region" description="Low complexity" evidence="2">
    <location>
        <begin position="822"/>
        <end position="840"/>
    </location>
</feature>
<dbReference type="InterPro" id="IPR036875">
    <property type="entry name" value="Znf_CCHC_sf"/>
</dbReference>
<feature type="region of interest" description="Disordered" evidence="2">
    <location>
        <begin position="772"/>
        <end position="797"/>
    </location>
</feature>
<dbReference type="PANTHER" id="PTHR42264">
    <property type="entry name" value="EPHRIN_REC_LIKE DOMAIN-CONTAINING PROTEIN"/>
    <property type="match status" value="1"/>
</dbReference>
<organism evidence="4 5">
    <name type="scientific">Trichobilharzia regenti</name>
    <name type="common">Nasal bird schistosome</name>
    <dbReference type="NCBI Taxonomy" id="157069"/>
    <lineage>
        <taxon>Eukaryota</taxon>
        <taxon>Metazoa</taxon>
        <taxon>Spiralia</taxon>
        <taxon>Lophotrochozoa</taxon>
        <taxon>Platyhelminthes</taxon>
        <taxon>Trematoda</taxon>
        <taxon>Digenea</taxon>
        <taxon>Strigeidida</taxon>
        <taxon>Schistosomatoidea</taxon>
        <taxon>Schistosomatidae</taxon>
        <taxon>Trichobilharzia</taxon>
    </lineage>
</organism>